<accession>A0A8T0PTC8</accession>
<gene>
    <name evidence="2" type="ORF">PVAP13_8KG352100</name>
</gene>
<proteinExistence type="predicted"/>
<dbReference type="Proteomes" id="UP000823388">
    <property type="component" value="Chromosome 8K"/>
</dbReference>
<dbReference type="InterPro" id="IPR004158">
    <property type="entry name" value="DUF247_pln"/>
</dbReference>
<keyword evidence="1" id="KW-0472">Membrane</keyword>
<dbReference type="PANTHER" id="PTHR31170:SF25">
    <property type="entry name" value="BNAA09G04570D PROTEIN"/>
    <property type="match status" value="1"/>
</dbReference>
<name>A0A8T0PTC8_PANVG</name>
<sequence>MLLDGCFILHRLLKYARIARREDDAAAASPSSSGDAPSSTSAGAEDEYGDDLTLVFGNCWVWQFVTYDLLLLQNQIPFFVVQKLFELLRTPNETNNDDVLVAGALRLFRSLQPHSLHPRPTTIACGDVHHILHLFYLSVLPHPAKEKMPRHGDAGQRDVPPSELEQWVPCAKELEEAGVKFRARKGGFKDGATSFLDVKFNRGVLEIPALELYDYSETLLRNLIAFEQTYPSTASHVTAYAIFMDCLVASPEDVRLLQLSGVLVNHMNGGDRDRDAAGLFGRLSHGAHLASNDNYLTKVIMGVNNYQRARRHQWCAALVRNYFSNPWVVTSLAAAVFLLALTILQSFFAAYSYFKPPKQ</sequence>
<evidence type="ECO:0000256" key="1">
    <source>
        <dbReference type="SAM" id="Phobius"/>
    </source>
</evidence>
<dbReference type="Pfam" id="PF03140">
    <property type="entry name" value="DUF247"/>
    <property type="match status" value="1"/>
</dbReference>
<organism evidence="2 3">
    <name type="scientific">Panicum virgatum</name>
    <name type="common">Blackwell switchgrass</name>
    <dbReference type="NCBI Taxonomy" id="38727"/>
    <lineage>
        <taxon>Eukaryota</taxon>
        <taxon>Viridiplantae</taxon>
        <taxon>Streptophyta</taxon>
        <taxon>Embryophyta</taxon>
        <taxon>Tracheophyta</taxon>
        <taxon>Spermatophyta</taxon>
        <taxon>Magnoliopsida</taxon>
        <taxon>Liliopsida</taxon>
        <taxon>Poales</taxon>
        <taxon>Poaceae</taxon>
        <taxon>PACMAD clade</taxon>
        <taxon>Panicoideae</taxon>
        <taxon>Panicodae</taxon>
        <taxon>Paniceae</taxon>
        <taxon>Panicinae</taxon>
        <taxon>Panicum</taxon>
        <taxon>Panicum sect. Hiantes</taxon>
    </lineage>
</organism>
<evidence type="ECO:0000313" key="3">
    <source>
        <dbReference type="Proteomes" id="UP000823388"/>
    </source>
</evidence>
<evidence type="ECO:0000313" key="2">
    <source>
        <dbReference type="EMBL" id="KAG2564188.1"/>
    </source>
</evidence>
<protein>
    <submittedName>
        <fullName evidence="2">Uncharacterized protein</fullName>
    </submittedName>
</protein>
<comment type="caution">
    <text evidence="2">The sequence shown here is derived from an EMBL/GenBank/DDBJ whole genome shotgun (WGS) entry which is preliminary data.</text>
</comment>
<keyword evidence="1" id="KW-0812">Transmembrane</keyword>
<reference evidence="2" key="1">
    <citation type="submission" date="2020-05" db="EMBL/GenBank/DDBJ databases">
        <title>WGS assembly of Panicum virgatum.</title>
        <authorList>
            <person name="Lovell J.T."/>
            <person name="Jenkins J."/>
            <person name="Shu S."/>
            <person name="Juenger T.E."/>
            <person name="Schmutz J."/>
        </authorList>
    </citation>
    <scope>NUCLEOTIDE SEQUENCE</scope>
    <source>
        <strain evidence="2">AP13</strain>
    </source>
</reference>
<feature type="transmembrane region" description="Helical" evidence="1">
    <location>
        <begin position="327"/>
        <end position="354"/>
    </location>
</feature>
<dbReference type="PANTHER" id="PTHR31170">
    <property type="entry name" value="BNAC04G53230D PROTEIN"/>
    <property type="match status" value="1"/>
</dbReference>
<keyword evidence="1" id="KW-1133">Transmembrane helix</keyword>
<dbReference type="EMBL" id="CM029051">
    <property type="protein sequence ID" value="KAG2564188.1"/>
    <property type="molecule type" value="Genomic_DNA"/>
</dbReference>
<keyword evidence="3" id="KW-1185">Reference proteome</keyword>
<dbReference type="AlphaFoldDB" id="A0A8T0PTC8"/>